<gene>
    <name evidence="4" type="ORF">T190115A13A_10092</name>
</gene>
<accession>A0ABM9PJW9</accession>
<dbReference type="NCBIfam" id="TIGR00730">
    <property type="entry name" value="Rossman fold protein, TIGR00730 family"/>
    <property type="match status" value="1"/>
</dbReference>
<evidence type="ECO:0000313" key="5">
    <source>
        <dbReference type="Proteomes" id="UP001497602"/>
    </source>
</evidence>
<organism evidence="4 5">
    <name type="scientific">Tenacibaculum vairaonense</name>
    <dbReference type="NCBI Taxonomy" id="3137860"/>
    <lineage>
        <taxon>Bacteria</taxon>
        <taxon>Pseudomonadati</taxon>
        <taxon>Bacteroidota</taxon>
        <taxon>Flavobacteriia</taxon>
        <taxon>Flavobacteriales</taxon>
        <taxon>Flavobacteriaceae</taxon>
        <taxon>Tenacibaculum</taxon>
    </lineage>
</organism>
<dbReference type="RefSeq" id="WP_348706901.1">
    <property type="nucleotide sequence ID" value="NZ_CAXIYA010000039.1"/>
</dbReference>
<keyword evidence="3" id="KW-0203">Cytokinin biosynthesis</keyword>
<keyword evidence="4" id="KW-0326">Glycosidase</keyword>
<evidence type="ECO:0000256" key="2">
    <source>
        <dbReference type="ARBA" id="ARBA00006763"/>
    </source>
</evidence>
<dbReference type="Gene3D" id="3.40.50.450">
    <property type="match status" value="1"/>
</dbReference>
<sequence length="195" mass="21576">MKLENIVVFCGSSKGYSSIYEQAAIELGNYFAKNNLQMVYGGGKVGLMGVVANTVLDQKGKVIGVIPNLLRKEEVIHAGVTELIVTDTMSERKVTMSKLIDGYIALPGGFGTLDELFEALTLQQLHIEQKPVGVLNINGFFDATLKQLDFMVKEGFLKPENRAFLLVDTTVEGLMEQMKNYKAPEKKDIIDKVVR</sequence>
<name>A0ABM9PJW9_9FLAO</name>
<reference evidence="4 5" key="1">
    <citation type="submission" date="2024-05" db="EMBL/GenBank/DDBJ databases">
        <authorList>
            <person name="Duchaud E."/>
        </authorList>
    </citation>
    <scope>NUCLEOTIDE SEQUENCE [LARGE SCALE GENOMIC DNA]</scope>
    <source>
        <strain evidence="4">Ena-SAMPLE-TAB-13-05-2024-13:56:06:370-140305</strain>
    </source>
</reference>
<dbReference type="PANTHER" id="PTHR31223:SF70">
    <property type="entry name" value="LOG FAMILY PROTEIN YJL055W"/>
    <property type="match status" value="1"/>
</dbReference>
<proteinExistence type="inferred from homology"/>
<dbReference type="EMBL" id="CAXJRC010000011">
    <property type="protein sequence ID" value="CAL2105936.1"/>
    <property type="molecule type" value="Genomic_DNA"/>
</dbReference>
<dbReference type="Pfam" id="PF03641">
    <property type="entry name" value="Lysine_decarbox"/>
    <property type="match status" value="1"/>
</dbReference>
<dbReference type="GO" id="GO:0008714">
    <property type="term" value="F:AMP nucleosidase activity"/>
    <property type="evidence" value="ECO:0007669"/>
    <property type="project" value="UniProtKB-EC"/>
</dbReference>
<dbReference type="SUPFAM" id="SSF102405">
    <property type="entry name" value="MCP/YpsA-like"/>
    <property type="match status" value="1"/>
</dbReference>
<dbReference type="PANTHER" id="PTHR31223">
    <property type="entry name" value="LOG FAMILY PROTEIN YJL055W"/>
    <property type="match status" value="1"/>
</dbReference>
<evidence type="ECO:0000256" key="3">
    <source>
        <dbReference type="RuleBase" id="RU363015"/>
    </source>
</evidence>
<dbReference type="Proteomes" id="UP001497602">
    <property type="component" value="Unassembled WGS sequence"/>
</dbReference>
<keyword evidence="5" id="KW-1185">Reference proteome</keyword>
<dbReference type="EC" id="3.2.2.n1" evidence="3"/>
<protein>
    <recommendedName>
        <fullName evidence="3">Cytokinin riboside 5'-monophosphate phosphoribohydrolase</fullName>
        <ecNumber evidence="3">3.2.2.n1</ecNumber>
    </recommendedName>
</protein>
<evidence type="ECO:0000256" key="1">
    <source>
        <dbReference type="ARBA" id="ARBA00000274"/>
    </source>
</evidence>
<comment type="caution">
    <text evidence="4">The sequence shown here is derived from an EMBL/GenBank/DDBJ whole genome shotgun (WGS) entry which is preliminary data.</text>
</comment>
<comment type="similarity">
    <text evidence="2 3">Belongs to the LOG family.</text>
</comment>
<keyword evidence="3 4" id="KW-0378">Hydrolase</keyword>
<dbReference type="InterPro" id="IPR005269">
    <property type="entry name" value="LOG"/>
</dbReference>
<dbReference type="InterPro" id="IPR031100">
    <property type="entry name" value="LOG_fam"/>
</dbReference>
<evidence type="ECO:0000313" key="4">
    <source>
        <dbReference type="EMBL" id="CAL2105936.1"/>
    </source>
</evidence>
<comment type="catalytic activity">
    <reaction evidence="1">
        <text>AMP + H2O = D-ribose 5-phosphate + adenine</text>
        <dbReference type="Rhea" id="RHEA:20129"/>
        <dbReference type="ChEBI" id="CHEBI:15377"/>
        <dbReference type="ChEBI" id="CHEBI:16708"/>
        <dbReference type="ChEBI" id="CHEBI:78346"/>
        <dbReference type="ChEBI" id="CHEBI:456215"/>
        <dbReference type="EC" id="3.2.2.4"/>
    </reaction>
</comment>